<feature type="region of interest" description="Disordered" evidence="8">
    <location>
        <begin position="27"/>
        <end position="107"/>
    </location>
</feature>
<keyword evidence="4 6" id="KW-0378">Hydrolase</keyword>
<evidence type="ECO:0000256" key="6">
    <source>
        <dbReference type="PIRNR" id="PIRNR022950"/>
    </source>
</evidence>
<dbReference type="EMBL" id="FQNC01000016">
    <property type="protein sequence ID" value="SGY19143.1"/>
    <property type="molecule type" value="Genomic_DNA"/>
</dbReference>
<dbReference type="GO" id="GO:0051723">
    <property type="term" value="F:protein methylesterase activity"/>
    <property type="evidence" value="ECO:0007669"/>
    <property type="project" value="UniProtKB-EC"/>
</dbReference>
<accession>A0A2X0NY89</accession>
<organism evidence="10 11">
    <name type="scientific">Microbotryum silenes-dioicae</name>
    <dbReference type="NCBI Taxonomy" id="796604"/>
    <lineage>
        <taxon>Eukaryota</taxon>
        <taxon>Fungi</taxon>
        <taxon>Dikarya</taxon>
        <taxon>Basidiomycota</taxon>
        <taxon>Pucciniomycotina</taxon>
        <taxon>Microbotryomycetes</taxon>
        <taxon>Microbotryales</taxon>
        <taxon>Microbotryaceae</taxon>
        <taxon>Microbotryum</taxon>
    </lineage>
</organism>
<protein>
    <recommendedName>
        <fullName evidence="2 6">Protein phosphatase methylesterase 1</fullName>
        <shortName evidence="6">PME-1</shortName>
        <ecNumber evidence="6">3.1.1.-</ecNumber>
    </recommendedName>
</protein>
<feature type="domain" description="AB hydrolase-1" evidence="9">
    <location>
        <begin position="172"/>
        <end position="430"/>
    </location>
</feature>
<proteinExistence type="inferred from homology"/>
<dbReference type="PANTHER" id="PTHR14189">
    <property type="entry name" value="PROTEIN PHOSPHATASE METHYLESTERASE-1 RELATED"/>
    <property type="match status" value="1"/>
</dbReference>
<feature type="region of interest" description="Disordered" evidence="8">
    <location>
        <begin position="136"/>
        <end position="162"/>
    </location>
</feature>
<dbReference type="Pfam" id="PF12697">
    <property type="entry name" value="Abhydrolase_6"/>
    <property type="match status" value="1"/>
</dbReference>
<dbReference type="PIRSF" id="PIRSF022950">
    <property type="entry name" value="PPase_methylesterase_euk"/>
    <property type="match status" value="1"/>
</dbReference>
<comment type="function">
    <text evidence="6">Demethylates proteins that have been reversibly carboxymethylated.</text>
</comment>
<evidence type="ECO:0000259" key="9">
    <source>
        <dbReference type="Pfam" id="PF12697"/>
    </source>
</evidence>
<dbReference type="InterPro" id="IPR016812">
    <property type="entry name" value="PPase_methylesterase_euk"/>
</dbReference>
<evidence type="ECO:0000256" key="7">
    <source>
        <dbReference type="PIRSR" id="PIRSR022950-1"/>
    </source>
</evidence>
<name>A0A2X0NY89_9BASI</name>
<evidence type="ECO:0000256" key="2">
    <source>
        <dbReference type="ARBA" id="ARBA00020672"/>
    </source>
</evidence>
<dbReference type="EC" id="3.1.1.-" evidence="6"/>
<evidence type="ECO:0000313" key="11">
    <source>
        <dbReference type="Proteomes" id="UP000249464"/>
    </source>
</evidence>
<dbReference type="Gene3D" id="3.40.50.1820">
    <property type="entry name" value="alpha/beta hydrolase"/>
    <property type="match status" value="1"/>
</dbReference>
<gene>
    <name evidence="10" type="primary">BQ5605_C014g07571</name>
    <name evidence="10" type="ORF">BQ5605_C014G07571</name>
</gene>
<dbReference type="InterPro" id="IPR000073">
    <property type="entry name" value="AB_hydrolase_1"/>
</dbReference>
<evidence type="ECO:0000313" key="10">
    <source>
        <dbReference type="EMBL" id="SGY19143.1"/>
    </source>
</evidence>
<feature type="active site" evidence="7">
    <location>
        <position position="418"/>
    </location>
</feature>
<dbReference type="STRING" id="796604.A0A2X0NY89"/>
<keyword evidence="11" id="KW-1185">Reference proteome</keyword>
<evidence type="ECO:0000256" key="4">
    <source>
        <dbReference type="ARBA" id="ARBA00022801"/>
    </source>
</evidence>
<dbReference type="Proteomes" id="UP000249464">
    <property type="component" value="Unassembled WGS sequence"/>
</dbReference>
<evidence type="ECO:0000256" key="3">
    <source>
        <dbReference type="ARBA" id="ARBA00022487"/>
    </source>
</evidence>
<comment type="catalytic activity">
    <reaction evidence="5">
        <text>[phosphatase 2A protein]-C-terminal L-leucine methyl ester + H2O = [phosphatase 2A protein]-C-terminal L-leucine + methanol + H(+)</text>
        <dbReference type="Rhea" id="RHEA:48548"/>
        <dbReference type="Rhea" id="RHEA-COMP:12134"/>
        <dbReference type="Rhea" id="RHEA-COMP:12135"/>
        <dbReference type="ChEBI" id="CHEBI:15377"/>
        <dbReference type="ChEBI" id="CHEBI:15378"/>
        <dbReference type="ChEBI" id="CHEBI:17790"/>
        <dbReference type="ChEBI" id="CHEBI:90516"/>
        <dbReference type="ChEBI" id="CHEBI:90517"/>
        <dbReference type="EC" id="3.1.1.89"/>
    </reaction>
</comment>
<reference evidence="10 11" key="1">
    <citation type="submission" date="2016-11" db="EMBL/GenBank/DDBJ databases">
        <authorList>
            <person name="Jaros S."/>
            <person name="Januszkiewicz K."/>
            <person name="Wedrychowicz H."/>
        </authorList>
    </citation>
    <scope>NUCLEOTIDE SEQUENCE [LARGE SCALE GENOMIC DNA]</scope>
</reference>
<feature type="active site" evidence="7">
    <location>
        <position position="255"/>
    </location>
</feature>
<evidence type="ECO:0000256" key="1">
    <source>
        <dbReference type="ARBA" id="ARBA00008645"/>
    </source>
</evidence>
<dbReference type="SUPFAM" id="SSF53474">
    <property type="entry name" value="alpha/beta-Hydrolases"/>
    <property type="match status" value="1"/>
</dbReference>
<dbReference type="PANTHER" id="PTHR14189:SF0">
    <property type="entry name" value="PROTEIN PHOSPHATASE METHYLESTERASE 1"/>
    <property type="match status" value="1"/>
</dbReference>
<keyword evidence="3 6" id="KW-0719">Serine esterase</keyword>
<dbReference type="AlphaFoldDB" id="A0A2X0NY89"/>
<evidence type="ECO:0000256" key="8">
    <source>
        <dbReference type="SAM" id="MobiDB-lite"/>
    </source>
</evidence>
<sequence>MQRDLLKAKFSKLPQLAALDEQGNELCEGQEGVGVPARVPVEAQPQHDDDHDEEEDEEDEDEEEDEEDDDEEEERDYFPSSLPIRGSTLSNRPRHLIGSSGRTNKDYSPLTAERYFTSALEVDVEEEESKSTFRVYYTPPVPTGASTSTRPNNDDDFPSGGVDDSDGARTVFVCVHGAGYSGLAFACLAQQVTEKSRAKVGVLSYDARGHGKTKASAEDMSLERLVQDLIDLLKSMFKTADSSSPLPSFILIGHSMGGAVVSTACNRIQAEIGTVIGVVVIDVVEGTAIDALTSMGSIVAARPKGFPSIENAIEWHVRTKTLNNLASARISVPPLLYLDRSAQDDEQESARTKYLWRANLSSTEPFWRGWFTKLSSKFLSCRCAKLLLLAGAETLDKELMIGQMQGKYQLEVITQSGHCVQEDHPGQTADLLLAFWQRNDRTDILKGVKKVGQV</sequence>
<dbReference type="InterPro" id="IPR029058">
    <property type="entry name" value="AB_hydrolase_fold"/>
</dbReference>
<feature type="compositionally biased region" description="Acidic residues" evidence="8">
    <location>
        <begin position="50"/>
        <end position="75"/>
    </location>
</feature>
<comment type="similarity">
    <text evidence="1 6">Belongs to the AB hydrolase superfamily.</text>
</comment>
<feature type="active site" evidence="7">
    <location>
        <position position="282"/>
    </location>
</feature>
<evidence type="ECO:0000256" key="5">
    <source>
        <dbReference type="ARBA" id="ARBA00049203"/>
    </source>
</evidence>